<gene>
    <name evidence="2" type="ORF">SAMN02910418_00791</name>
</gene>
<dbReference type="RefSeq" id="WP_092562439.1">
    <property type="nucleotide sequence ID" value="NZ_FNQV01000004.1"/>
</dbReference>
<proteinExistence type="predicted"/>
<feature type="transmembrane region" description="Helical" evidence="1">
    <location>
        <begin position="250"/>
        <end position="275"/>
    </location>
</feature>
<feature type="transmembrane region" description="Helical" evidence="1">
    <location>
        <begin position="163"/>
        <end position="190"/>
    </location>
</feature>
<accession>A0A1H3XXV1</accession>
<keyword evidence="1" id="KW-1133">Transmembrane helix</keyword>
<keyword evidence="1" id="KW-0812">Transmembrane</keyword>
<feature type="transmembrane region" description="Helical" evidence="1">
    <location>
        <begin position="202"/>
        <end position="225"/>
    </location>
</feature>
<keyword evidence="1" id="KW-0472">Membrane</keyword>
<evidence type="ECO:0000256" key="1">
    <source>
        <dbReference type="SAM" id="Phobius"/>
    </source>
</evidence>
<evidence type="ECO:0000313" key="2">
    <source>
        <dbReference type="EMBL" id="SEA04216.1"/>
    </source>
</evidence>
<keyword evidence="3" id="KW-1185">Reference proteome</keyword>
<evidence type="ECO:0000313" key="3">
    <source>
        <dbReference type="Proteomes" id="UP000199288"/>
    </source>
</evidence>
<feature type="transmembrane region" description="Helical" evidence="1">
    <location>
        <begin position="287"/>
        <end position="311"/>
    </location>
</feature>
<dbReference type="Proteomes" id="UP000199288">
    <property type="component" value="Unassembled WGS sequence"/>
</dbReference>
<dbReference type="OrthoDB" id="5240834at2"/>
<feature type="transmembrane region" description="Helical" evidence="1">
    <location>
        <begin position="331"/>
        <end position="353"/>
    </location>
</feature>
<organism evidence="2 3">
    <name type="scientific">Bowdeniella nasicola</name>
    <dbReference type="NCBI Taxonomy" id="208480"/>
    <lineage>
        <taxon>Bacteria</taxon>
        <taxon>Bacillati</taxon>
        <taxon>Actinomycetota</taxon>
        <taxon>Actinomycetes</taxon>
        <taxon>Actinomycetales</taxon>
        <taxon>Actinomycetaceae</taxon>
        <taxon>Bowdeniella</taxon>
    </lineage>
</organism>
<dbReference type="Pfam" id="PF09852">
    <property type="entry name" value="DUF2079"/>
    <property type="match status" value="1"/>
</dbReference>
<name>A0A1H3XXV1_9ACTO</name>
<feature type="transmembrane region" description="Helical" evidence="1">
    <location>
        <begin position="111"/>
        <end position="129"/>
    </location>
</feature>
<feature type="transmembrane region" description="Helical" evidence="1">
    <location>
        <begin position="141"/>
        <end position="157"/>
    </location>
</feature>
<reference evidence="3" key="1">
    <citation type="submission" date="2016-10" db="EMBL/GenBank/DDBJ databases">
        <authorList>
            <person name="Varghese N."/>
            <person name="Submissions S."/>
        </authorList>
    </citation>
    <scope>NUCLEOTIDE SEQUENCE [LARGE SCALE GENOMIC DNA]</scope>
    <source>
        <strain evidence="3">KPR-1</strain>
    </source>
</reference>
<dbReference type="EMBL" id="FNQV01000004">
    <property type="protein sequence ID" value="SEA04216.1"/>
    <property type="molecule type" value="Genomic_DNA"/>
</dbReference>
<dbReference type="AlphaFoldDB" id="A0A1H3XXV1"/>
<sequence length="450" mass="48576">MQSRYLSGLAVALATFALATAISISQWRTLAAPSWDLGIFTQLADAYAHLREPIVPIKGDGYNLLGDHFHPILVLLAPFYRLAPSGLTLLIVQNALFALAAGAFATRLARLIPLWAATCLGAILGLGWATQTAVAAQFHEIAFAVPLLAFALTAYLADRPVAAAAWMAPLVFVKEDLGLTVAALGVIMLVRSFRSAGAMRRAGIFLIGWGAAWFLLAITVLLPALNPHGQYDYTGRLDETGSILAPATKWLLLAFLILTAGIIGAASPLILLILPTLAWRFAGNVEFYWWIGWHYDVILMPILLAALVDAARRLGPRYRDVRTNAPVTTQLLAAGIALSISSTVIVGATLPIFANRTVEPARVATAQQIEELVSGDVVSDLTLMARLVPHARVYWVAERDISPNFVVIDQRSSEFSRSIADVAAWAEQTYGGSYRVVLSDNGFQVAERAH</sequence>
<feature type="transmembrane region" description="Helical" evidence="1">
    <location>
        <begin position="87"/>
        <end position="105"/>
    </location>
</feature>
<dbReference type="InterPro" id="IPR018650">
    <property type="entry name" value="STSV1_Orf64"/>
</dbReference>
<protein>
    <submittedName>
        <fullName evidence="2">Predicted membrane protein</fullName>
    </submittedName>
</protein>